<dbReference type="GeneID" id="25739672"/>
<gene>
    <name evidence="2" type="ORF">MNEG_6796</name>
</gene>
<dbReference type="AlphaFoldDB" id="A0A0D2N5F3"/>
<dbReference type="KEGG" id="mng:MNEG_6796"/>
<organism evidence="2 3">
    <name type="scientific">Monoraphidium neglectum</name>
    <dbReference type="NCBI Taxonomy" id="145388"/>
    <lineage>
        <taxon>Eukaryota</taxon>
        <taxon>Viridiplantae</taxon>
        <taxon>Chlorophyta</taxon>
        <taxon>core chlorophytes</taxon>
        <taxon>Chlorophyceae</taxon>
        <taxon>CS clade</taxon>
        <taxon>Sphaeropleales</taxon>
        <taxon>Selenastraceae</taxon>
        <taxon>Monoraphidium</taxon>
    </lineage>
</organism>
<evidence type="ECO:0000256" key="1">
    <source>
        <dbReference type="SAM" id="MobiDB-lite"/>
    </source>
</evidence>
<feature type="region of interest" description="Disordered" evidence="1">
    <location>
        <begin position="45"/>
        <end position="72"/>
    </location>
</feature>
<dbReference type="RefSeq" id="XP_013900185.1">
    <property type="nucleotide sequence ID" value="XM_014044731.1"/>
</dbReference>
<evidence type="ECO:0000313" key="2">
    <source>
        <dbReference type="EMBL" id="KIZ01166.1"/>
    </source>
</evidence>
<sequence>MQQGRNSSGGLPSGPPSAVATAAATAAAAAAAALSGSCWGSSGNGGVVGGGNTSGAGAPNAGASGGVPSDSAASGVEMRAISKLSTFMSIPHLMGRRFNGKSVLQLKSAGDISWRKGQKLWKPLWRKLNLVVRRVAE</sequence>
<feature type="compositionally biased region" description="Low complexity" evidence="1">
    <location>
        <begin position="55"/>
        <end position="69"/>
    </location>
</feature>
<feature type="region of interest" description="Disordered" evidence="1">
    <location>
        <begin position="1"/>
        <end position="22"/>
    </location>
</feature>
<protein>
    <submittedName>
        <fullName evidence="2">Uncharacterized protein</fullName>
    </submittedName>
</protein>
<reference evidence="2 3" key="1">
    <citation type="journal article" date="2013" name="BMC Genomics">
        <title>Reconstruction of the lipid metabolism for the microalga Monoraphidium neglectum from its genome sequence reveals characteristics suitable for biofuel production.</title>
        <authorList>
            <person name="Bogen C."/>
            <person name="Al-Dilaimi A."/>
            <person name="Albersmeier A."/>
            <person name="Wichmann J."/>
            <person name="Grundmann M."/>
            <person name="Rupp O."/>
            <person name="Lauersen K.J."/>
            <person name="Blifernez-Klassen O."/>
            <person name="Kalinowski J."/>
            <person name="Goesmann A."/>
            <person name="Mussgnug J.H."/>
            <person name="Kruse O."/>
        </authorList>
    </citation>
    <scope>NUCLEOTIDE SEQUENCE [LARGE SCALE GENOMIC DNA]</scope>
    <source>
        <strain evidence="2 3">SAG 48.87</strain>
    </source>
</reference>
<evidence type="ECO:0000313" key="3">
    <source>
        <dbReference type="Proteomes" id="UP000054498"/>
    </source>
</evidence>
<dbReference type="Proteomes" id="UP000054498">
    <property type="component" value="Unassembled WGS sequence"/>
</dbReference>
<name>A0A0D2N5F3_9CHLO</name>
<dbReference type="EMBL" id="KK101359">
    <property type="protein sequence ID" value="KIZ01166.1"/>
    <property type="molecule type" value="Genomic_DNA"/>
</dbReference>
<accession>A0A0D2N5F3</accession>
<proteinExistence type="predicted"/>
<feature type="compositionally biased region" description="Gly residues" evidence="1">
    <location>
        <begin position="45"/>
        <end position="54"/>
    </location>
</feature>
<keyword evidence="3" id="KW-1185">Reference proteome</keyword>